<keyword evidence="4" id="KW-1134">Transmembrane beta strand</keyword>
<dbReference type="InterPro" id="IPR025949">
    <property type="entry name" value="PapC-like_C"/>
</dbReference>
<dbReference type="GO" id="GO:0015473">
    <property type="term" value="F:fimbrial usher porin activity"/>
    <property type="evidence" value="ECO:0007669"/>
    <property type="project" value="InterPro"/>
</dbReference>
<dbReference type="Pfam" id="PF13953">
    <property type="entry name" value="PapC_C"/>
    <property type="match status" value="1"/>
</dbReference>
<comment type="subcellular location">
    <subcellularLocation>
        <location evidence="1 10">Cell outer membrane</location>
        <topology evidence="1 10">Multi-pass membrane protein</topology>
    </subcellularLocation>
</comment>
<dbReference type="EMBL" id="VSRO01000017">
    <property type="protein sequence ID" value="TYK54776.1"/>
    <property type="molecule type" value="Genomic_DNA"/>
</dbReference>
<dbReference type="PANTHER" id="PTHR30451:SF21">
    <property type="entry name" value="FIMBRIAL USHER DOMAIN-CONTAINING PROTEIN YDET-RELATED"/>
    <property type="match status" value="1"/>
</dbReference>
<evidence type="ECO:0000256" key="9">
    <source>
        <dbReference type="ARBA" id="ARBA00023237"/>
    </source>
</evidence>
<evidence type="ECO:0000256" key="7">
    <source>
        <dbReference type="ARBA" id="ARBA00022729"/>
    </source>
</evidence>
<dbReference type="PANTHER" id="PTHR30451">
    <property type="entry name" value="OUTER MEMBRANE USHER PROTEIN"/>
    <property type="match status" value="1"/>
</dbReference>
<evidence type="ECO:0000259" key="12">
    <source>
        <dbReference type="Pfam" id="PF13954"/>
    </source>
</evidence>
<evidence type="ECO:0000256" key="5">
    <source>
        <dbReference type="ARBA" id="ARBA00022558"/>
    </source>
</evidence>
<dbReference type="AlphaFoldDB" id="A0A5D3G3D0"/>
<evidence type="ECO:0000256" key="10">
    <source>
        <dbReference type="RuleBase" id="RU003884"/>
    </source>
</evidence>
<accession>A0A5D3G3D0</accession>
<evidence type="ECO:0000256" key="3">
    <source>
        <dbReference type="ARBA" id="ARBA00022448"/>
    </source>
</evidence>
<feature type="domain" description="PapC-like C-terminal" evidence="11">
    <location>
        <begin position="810"/>
        <end position="874"/>
    </location>
</feature>
<proteinExistence type="inferred from homology"/>
<keyword evidence="3 10" id="KW-0813">Transport</keyword>
<evidence type="ECO:0000256" key="2">
    <source>
        <dbReference type="ARBA" id="ARBA00008064"/>
    </source>
</evidence>
<dbReference type="FunFam" id="2.60.40.3110:FF:000001">
    <property type="entry name" value="Putative fimbrial outer membrane usher"/>
    <property type="match status" value="1"/>
</dbReference>
<keyword evidence="5 10" id="KW-1029">Fimbrium biogenesis</keyword>
<dbReference type="GO" id="GO:0009279">
    <property type="term" value="C:cell outer membrane"/>
    <property type="evidence" value="ECO:0007669"/>
    <property type="project" value="UniProtKB-SubCell"/>
</dbReference>
<dbReference type="Gene3D" id="2.60.40.2070">
    <property type="match status" value="1"/>
</dbReference>
<dbReference type="InterPro" id="IPR042186">
    <property type="entry name" value="FimD_plug_dom"/>
</dbReference>
<dbReference type="InterPro" id="IPR037224">
    <property type="entry name" value="PapC_N_sf"/>
</dbReference>
<dbReference type="Gene3D" id="2.60.40.2610">
    <property type="entry name" value="Outer membrane usher protein FimD, plug domain"/>
    <property type="match status" value="1"/>
</dbReference>
<dbReference type="InterPro" id="IPR043142">
    <property type="entry name" value="PapC-like_C_sf"/>
</dbReference>
<dbReference type="InterPro" id="IPR018030">
    <property type="entry name" value="Fimbrial_membr_usher_CS"/>
</dbReference>
<dbReference type="GO" id="GO:0009297">
    <property type="term" value="P:pilus assembly"/>
    <property type="evidence" value="ECO:0007669"/>
    <property type="project" value="InterPro"/>
</dbReference>
<evidence type="ECO:0000313" key="14">
    <source>
        <dbReference type="Proteomes" id="UP000324029"/>
    </source>
</evidence>
<dbReference type="Gene3D" id="2.60.40.3110">
    <property type="match status" value="1"/>
</dbReference>
<evidence type="ECO:0000256" key="1">
    <source>
        <dbReference type="ARBA" id="ARBA00004571"/>
    </source>
</evidence>
<sequence>MDRITRVCGMRWCPRPANMDLATKCPAVNVTAFRYTKIYVYLIASIYGGWVHADQYFDPAFLSDTKTKFADLSRFSAADAIQPGTYRVDVYLNGAFINTRDVVFEENTYSTDGAPALAACFSAQEIEDFNINPAAVPGLDSVLPGSCVQLQSLMAEAQSRLNLEQLRLDVSVPQAMLTGKARGFVPVEEWDNGISALLVSYNFTGAHSTASNSASSDNYFLNLNTGLNIGAWRLRNDSTVDKGNGYYSDAGVSWKTLNSYAQRALPGIKSSLILGQTSTSNTVFNNFNFEGARLLSDDNMLADSERGFAPVVRGVANSNAEVTIRQGGNVIYQTYVAAGPFTINDLYPSSSNGDLQVSVREADGRVNQYSVPYSSLPVLQREGRLKYDLVAGTLRGADYQSSPAILQGTLAWGLPHGLTLYGGVQNAEKYKAYSLGAGQNLGDLGALSLDVTSAHSILADDSQHTGYSIRMLYAKTLIGSGTNFKLAGYQYSTRGFYNLSDTASKMMERRPSVITQDGEVYQKPEFYDYYNLNYPKRSSAQLNISQPLGSFGSVYVSGHRQTFWNTPEVTDLLQAGYHTSLKGVNYSLSYSYNKSAWVDSTDQVFALSVSLPLGDGAWTGKRGPRNNSAYANYGQTLDNKGHALYSAGVTGTALEHNNLSYGAQQSYSDKDHVASSNVNAHYRGASGNANVGYSYNNSNSNSRLNYGFSGGIVAHEDGMTFSQPLGETNILVKAPLAKEVKLASGVGIKTDSRGYAVVPSASTYRQNRVALDINSLANNIELDNPVAYAVPTQGALVRSTFAVRVGVRALMNITYKGMPVPFGASVTQSANPGDNIVGNNGQVFLSGLALEGQLKVWWQDGPGGQCTVNYQLDEGSELKDISKLAAECV</sequence>
<name>A0A5D3G3D0_9PSED</name>
<dbReference type="InterPro" id="IPR025885">
    <property type="entry name" value="PapC_N"/>
</dbReference>
<comment type="caution">
    <text evidence="13">The sequence shown here is derived from an EMBL/GenBank/DDBJ whole genome shotgun (WGS) entry which is preliminary data.</text>
</comment>
<keyword evidence="8 10" id="KW-0472">Membrane</keyword>
<reference evidence="13 14" key="2">
    <citation type="submission" date="2019-08" db="EMBL/GenBank/DDBJ databases">
        <authorList>
            <person name="Brilhante M."/>
            <person name="Perreten V."/>
        </authorList>
    </citation>
    <scope>NUCLEOTIDE SEQUENCE [LARGE SCALE GENOMIC DNA]</scope>
    <source>
        <strain evidence="13 14">MCP106</strain>
    </source>
</reference>
<dbReference type="Pfam" id="PF00577">
    <property type="entry name" value="Usher"/>
    <property type="match status" value="1"/>
</dbReference>
<evidence type="ECO:0000256" key="6">
    <source>
        <dbReference type="ARBA" id="ARBA00022692"/>
    </source>
</evidence>
<keyword evidence="7" id="KW-0732">Signal</keyword>
<dbReference type="Proteomes" id="UP000324029">
    <property type="component" value="Unassembled WGS sequence"/>
</dbReference>
<reference evidence="13 14" key="1">
    <citation type="submission" date="2019-08" db="EMBL/GenBank/DDBJ databases">
        <title>Subclass B2 metallo-beta lactamase from Pseudomonas synxantha.</title>
        <authorList>
            <person name="Poirel L."/>
            <person name="Palmieri M."/>
            <person name="Masseron A."/>
            <person name="Perreten V."/>
            <person name="Nordman P."/>
        </authorList>
    </citation>
    <scope>NUCLEOTIDE SEQUENCE [LARGE SCALE GENOMIC DNA]</scope>
    <source>
        <strain evidence="13 14">MCP106</strain>
    </source>
</reference>
<protein>
    <submittedName>
        <fullName evidence="13">Fimbria/pilus outer membrane usher protein</fullName>
    </submittedName>
</protein>
<evidence type="ECO:0000256" key="4">
    <source>
        <dbReference type="ARBA" id="ARBA00022452"/>
    </source>
</evidence>
<feature type="domain" description="PapC N-terminal" evidence="12">
    <location>
        <begin position="56"/>
        <end position="204"/>
    </location>
</feature>
<comment type="similarity">
    <text evidence="2 10">Belongs to the fimbrial export usher family.</text>
</comment>
<keyword evidence="9 10" id="KW-0998">Cell outer membrane</keyword>
<evidence type="ECO:0000259" key="11">
    <source>
        <dbReference type="Pfam" id="PF13953"/>
    </source>
</evidence>
<evidence type="ECO:0000313" key="13">
    <source>
        <dbReference type="EMBL" id="TYK54776.1"/>
    </source>
</evidence>
<organism evidence="13 14">
    <name type="scientific">Pseudomonas synxantha</name>
    <dbReference type="NCBI Taxonomy" id="47883"/>
    <lineage>
        <taxon>Bacteria</taxon>
        <taxon>Pseudomonadati</taxon>
        <taxon>Pseudomonadota</taxon>
        <taxon>Gammaproteobacteria</taxon>
        <taxon>Pseudomonadales</taxon>
        <taxon>Pseudomonadaceae</taxon>
        <taxon>Pseudomonas</taxon>
    </lineage>
</organism>
<dbReference type="Pfam" id="PF13954">
    <property type="entry name" value="PapC_N"/>
    <property type="match status" value="1"/>
</dbReference>
<gene>
    <name evidence="13" type="ORF">FXO26_26145</name>
</gene>
<dbReference type="PROSITE" id="PS01151">
    <property type="entry name" value="FIMBRIAL_USHER"/>
    <property type="match status" value="1"/>
</dbReference>
<dbReference type="SUPFAM" id="SSF141729">
    <property type="entry name" value="FimD N-terminal domain-like"/>
    <property type="match status" value="1"/>
</dbReference>
<keyword evidence="6 10" id="KW-0812">Transmembrane</keyword>
<dbReference type="InterPro" id="IPR000015">
    <property type="entry name" value="Fimb_usher"/>
</dbReference>
<dbReference type="Gene3D" id="3.10.20.410">
    <property type="match status" value="1"/>
</dbReference>
<evidence type="ECO:0000256" key="8">
    <source>
        <dbReference type="ARBA" id="ARBA00023136"/>
    </source>
</evidence>